<organism evidence="2 6">
    <name type="scientific">Phytophthora rubi</name>
    <dbReference type="NCBI Taxonomy" id="129364"/>
    <lineage>
        <taxon>Eukaryota</taxon>
        <taxon>Sar</taxon>
        <taxon>Stramenopiles</taxon>
        <taxon>Oomycota</taxon>
        <taxon>Peronosporomycetes</taxon>
        <taxon>Peronosporales</taxon>
        <taxon>Peronosporaceae</taxon>
        <taxon>Phytophthora</taxon>
    </lineage>
</organism>
<reference evidence="4 6" key="1">
    <citation type="submission" date="2018-09" db="EMBL/GenBank/DDBJ databases">
        <title>Genomic investigation of the strawberry pathogen Phytophthora fragariae indicates pathogenicity is determined by transcriptional variation in three key races.</title>
        <authorList>
            <person name="Adams T.M."/>
            <person name="Armitage A.D."/>
            <person name="Sobczyk M.K."/>
            <person name="Bates H.J."/>
            <person name="Dunwell J.M."/>
            <person name="Nellist C.F."/>
            <person name="Harrison R.J."/>
        </authorList>
    </citation>
    <scope>NUCLEOTIDE SEQUENCE [LARGE SCALE GENOMIC DNA]</scope>
    <source>
        <strain evidence="1 4">SCRP249</strain>
        <strain evidence="2 6">SCRP324</strain>
        <strain evidence="3 5">SCRP333</strain>
    </source>
</reference>
<sequence>MKASPWAARHAGVVEALFACLARARRLKPHVGGLSALRAARTPAVNAHGSGAGALSSARWGKACVLRLCTRIATTAL</sequence>
<evidence type="ECO:0000313" key="3">
    <source>
        <dbReference type="EMBL" id="KAE9335591.1"/>
    </source>
</evidence>
<comment type="caution">
    <text evidence="2">The sequence shown here is derived from an EMBL/GenBank/DDBJ whole genome shotgun (WGS) entry which is preliminary data.</text>
</comment>
<evidence type="ECO:0000313" key="5">
    <source>
        <dbReference type="Proteomes" id="UP000434957"/>
    </source>
</evidence>
<dbReference type="Proteomes" id="UP000429607">
    <property type="component" value="Unassembled WGS sequence"/>
</dbReference>
<dbReference type="EMBL" id="QXFT01000798">
    <property type="protein sequence ID" value="KAE9335591.1"/>
    <property type="molecule type" value="Genomic_DNA"/>
</dbReference>
<evidence type="ECO:0000313" key="1">
    <source>
        <dbReference type="EMBL" id="KAE9020504.1"/>
    </source>
</evidence>
<keyword evidence="5" id="KW-1185">Reference proteome</keyword>
<accession>A0A6A3LTR2</accession>
<dbReference type="EMBL" id="QXFU01000761">
    <property type="protein sequence ID" value="KAE9021517.1"/>
    <property type="molecule type" value="Genomic_DNA"/>
</dbReference>
<evidence type="ECO:0000313" key="2">
    <source>
        <dbReference type="EMBL" id="KAE9021517.1"/>
    </source>
</evidence>
<evidence type="ECO:0000313" key="4">
    <source>
        <dbReference type="Proteomes" id="UP000429607"/>
    </source>
</evidence>
<dbReference type="Proteomes" id="UP000435112">
    <property type="component" value="Unassembled WGS sequence"/>
</dbReference>
<dbReference type="Proteomes" id="UP000434957">
    <property type="component" value="Unassembled WGS sequence"/>
</dbReference>
<protein>
    <submittedName>
        <fullName evidence="2">Uncharacterized protein</fullName>
    </submittedName>
</protein>
<dbReference type="EMBL" id="QXFV01000938">
    <property type="protein sequence ID" value="KAE9020504.1"/>
    <property type="molecule type" value="Genomic_DNA"/>
</dbReference>
<gene>
    <name evidence="1" type="ORF">PR001_g13585</name>
    <name evidence="2" type="ORF">PR002_g12229</name>
    <name evidence="3" type="ORF">PR003_g12937</name>
</gene>
<proteinExistence type="predicted"/>
<name>A0A6A3LTR2_9STRA</name>
<evidence type="ECO:0000313" key="6">
    <source>
        <dbReference type="Proteomes" id="UP000435112"/>
    </source>
</evidence>
<dbReference type="AlphaFoldDB" id="A0A6A3LTR2"/>